<evidence type="ECO:0000313" key="2">
    <source>
        <dbReference type="EMBL" id="MDQ7907550.1"/>
    </source>
</evidence>
<dbReference type="Proteomes" id="UP001230908">
    <property type="component" value="Unassembled WGS sequence"/>
</dbReference>
<reference evidence="2 3" key="1">
    <citation type="submission" date="2023-08" db="EMBL/GenBank/DDBJ databases">
        <title>Phytohabitans sansha sp. nov., isolated from marine sediment.</title>
        <authorList>
            <person name="Zhao Y."/>
            <person name="Yi K."/>
        </authorList>
    </citation>
    <scope>NUCLEOTIDE SEQUENCE [LARGE SCALE GENOMIC DNA]</scope>
    <source>
        <strain evidence="2 3">ZYX-F-186</strain>
    </source>
</reference>
<feature type="transmembrane region" description="Helical" evidence="1">
    <location>
        <begin position="20"/>
        <end position="38"/>
    </location>
</feature>
<evidence type="ECO:0000313" key="3">
    <source>
        <dbReference type="Proteomes" id="UP001230908"/>
    </source>
</evidence>
<gene>
    <name evidence="2" type="ORF">RB614_23805</name>
</gene>
<organism evidence="2 3">
    <name type="scientific">Phytohabitans maris</name>
    <dbReference type="NCBI Taxonomy" id="3071409"/>
    <lineage>
        <taxon>Bacteria</taxon>
        <taxon>Bacillati</taxon>
        <taxon>Actinomycetota</taxon>
        <taxon>Actinomycetes</taxon>
        <taxon>Micromonosporales</taxon>
        <taxon>Micromonosporaceae</taxon>
    </lineage>
</organism>
<comment type="caution">
    <text evidence="2">The sequence shown here is derived from an EMBL/GenBank/DDBJ whole genome shotgun (WGS) entry which is preliminary data.</text>
</comment>
<sequence length="43" mass="4645">MTATLLAHTAHLAPHSGAEGYTGVVLLLIGAAMVLWWTRRRDS</sequence>
<keyword evidence="1" id="KW-0812">Transmembrane</keyword>
<dbReference type="RefSeq" id="WP_308714827.1">
    <property type="nucleotide sequence ID" value="NZ_JAVHUY010000023.1"/>
</dbReference>
<name>A0ABU0ZMP7_9ACTN</name>
<evidence type="ECO:0008006" key="4">
    <source>
        <dbReference type="Google" id="ProtNLM"/>
    </source>
</evidence>
<accession>A0ABU0ZMP7</accession>
<dbReference type="EMBL" id="JAVHUY010000023">
    <property type="protein sequence ID" value="MDQ7907550.1"/>
    <property type="molecule type" value="Genomic_DNA"/>
</dbReference>
<evidence type="ECO:0000256" key="1">
    <source>
        <dbReference type="SAM" id="Phobius"/>
    </source>
</evidence>
<keyword evidence="3" id="KW-1185">Reference proteome</keyword>
<protein>
    <recommendedName>
        <fullName evidence="4">Gram-positive cocci surface proteins LPxTG domain-containing protein</fullName>
    </recommendedName>
</protein>
<keyword evidence="1" id="KW-1133">Transmembrane helix</keyword>
<keyword evidence="1" id="KW-0472">Membrane</keyword>
<proteinExistence type="predicted"/>